<sequence>MKTAKLQHQKFYNIIKFVHQLLVLHREQSLIMNCKQKSDRKWKRMKWKRKEKEREIKRNKVEGTE</sequence>
<evidence type="ECO:0000313" key="2">
    <source>
        <dbReference type="EMBL" id="KAK2572620.1"/>
    </source>
</evidence>
<comment type="caution">
    <text evidence="2">The sequence shown here is derived from an EMBL/GenBank/DDBJ whole genome shotgun (WGS) entry which is preliminary data.</text>
</comment>
<reference evidence="2" key="2">
    <citation type="journal article" date="2023" name="Science">
        <title>Genomic signatures of disease resistance in endangered staghorn corals.</title>
        <authorList>
            <person name="Vollmer S.V."/>
            <person name="Selwyn J.D."/>
            <person name="Despard B.A."/>
            <person name="Roesel C.L."/>
        </authorList>
    </citation>
    <scope>NUCLEOTIDE SEQUENCE</scope>
    <source>
        <strain evidence="2">K2</strain>
    </source>
</reference>
<evidence type="ECO:0000256" key="1">
    <source>
        <dbReference type="SAM" id="MobiDB-lite"/>
    </source>
</evidence>
<keyword evidence="3" id="KW-1185">Reference proteome</keyword>
<organism evidence="2 3">
    <name type="scientific">Acropora cervicornis</name>
    <name type="common">Staghorn coral</name>
    <dbReference type="NCBI Taxonomy" id="6130"/>
    <lineage>
        <taxon>Eukaryota</taxon>
        <taxon>Metazoa</taxon>
        <taxon>Cnidaria</taxon>
        <taxon>Anthozoa</taxon>
        <taxon>Hexacorallia</taxon>
        <taxon>Scleractinia</taxon>
        <taxon>Astrocoeniina</taxon>
        <taxon>Acroporidae</taxon>
        <taxon>Acropora</taxon>
    </lineage>
</organism>
<accession>A0AAD9R4F4</accession>
<name>A0AAD9R4F4_ACRCE</name>
<feature type="compositionally biased region" description="Basic and acidic residues" evidence="1">
    <location>
        <begin position="50"/>
        <end position="65"/>
    </location>
</feature>
<proteinExistence type="predicted"/>
<reference evidence="2" key="1">
    <citation type="journal article" date="2023" name="G3 (Bethesda)">
        <title>Whole genome assembly and annotation of the endangered Caribbean coral Acropora cervicornis.</title>
        <authorList>
            <person name="Selwyn J.D."/>
            <person name="Vollmer S.V."/>
        </authorList>
    </citation>
    <scope>NUCLEOTIDE SEQUENCE</scope>
    <source>
        <strain evidence="2">K2</strain>
    </source>
</reference>
<protein>
    <submittedName>
        <fullName evidence="2">Uncharacterized protein</fullName>
    </submittedName>
</protein>
<dbReference type="EMBL" id="JARQWQ010000004">
    <property type="protein sequence ID" value="KAK2572620.1"/>
    <property type="molecule type" value="Genomic_DNA"/>
</dbReference>
<dbReference type="AlphaFoldDB" id="A0AAD9R4F4"/>
<feature type="region of interest" description="Disordered" evidence="1">
    <location>
        <begin position="43"/>
        <end position="65"/>
    </location>
</feature>
<evidence type="ECO:0000313" key="3">
    <source>
        <dbReference type="Proteomes" id="UP001249851"/>
    </source>
</evidence>
<gene>
    <name evidence="2" type="ORF">P5673_002892</name>
</gene>
<dbReference type="Proteomes" id="UP001249851">
    <property type="component" value="Unassembled WGS sequence"/>
</dbReference>